<evidence type="ECO:0000256" key="1">
    <source>
        <dbReference type="SAM" id="MobiDB-lite"/>
    </source>
</evidence>
<keyword evidence="2" id="KW-1133">Transmembrane helix</keyword>
<feature type="region of interest" description="Disordered" evidence="1">
    <location>
        <begin position="1"/>
        <end position="33"/>
    </location>
</feature>
<dbReference type="PANTHER" id="PTHR18976:SF34">
    <property type="entry name" value="LIPID-BINDING PROTEIN"/>
    <property type="match status" value="1"/>
</dbReference>
<keyword evidence="2" id="KW-0812">Transmembrane</keyword>
<protein>
    <recommendedName>
        <fullName evidence="4">C3H1-type domain-containing protein</fullName>
    </recommendedName>
</protein>
<evidence type="ECO:0008006" key="4">
    <source>
        <dbReference type="Google" id="ProtNLM"/>
    </source>
</evidence>
<dbReference type="InterPro" id="IPR050163">
    <property type="entry name" value="Apolipoprotein_A1/A4/E"/>
</dbReference>
<keyword evidence="2" id="KW-0472">Membrane</keyword>
<sequence length="1831" mass="204457">MDRQIKDVEERLKKLEGSEDRDKGQKTASLNATKSQLEHYKNSCNANHTKYPENPALKDIDSKLSQVKNLKKSLEGLTENDNCEKLLTNLCDGLETFLGFNSESKGYDGTGIVYSDLDRLCDGVMGFLYQVLKDVSEKQPYEAGKTMFLDRLNREINAKLCSGVEGFKSVVDRVVSRVRQYNEKVVESNSKVSGPINELLGRVKNEYPTEIGRIPDEVDLKIMSDEEIGKIVLPTNALTEKCITSAKLFDTKLTKLTKHINDLNYKLRDSVKTTHERIKQETARVEAMSKKERENYDAVIKLVGNASENLKKVLKQKIGDDVSAVVKNLKKRVSDILVKLNNVHINMATYLSQLDTWSNEAEGFVEEAIRKVNDILDQVDNVNNEVNKKAIKAAAAQIRELGFSLYEAGNDAKTKAQEEVTKALAQVKSMNEALKGDLYKVKQAVEGQVTEIKNKIGKLYETVTERPGSAVKDMDKLIESVVKHIKVHAAGIRGNTEGRFKEGLAVVAMKVGEIVNGNYAGENFKERILYAWLTDIVEKNPVKKYIEDYLQYNGDQFVNRGINAITDNVKQHIKDKLNTLTSAGSKRIQTTGNVAEDLNTIKTTLDSFVFEFADKIKSGDIKASDVETKLGNAHVLRTGHSTSRIYLDDAVNSIVNQLLGRAAGASKEIEDLVKSCNFSYVDSAYNKAKNFVGKLEKAIGNGSPLSPGEDGTAKAVDSAITEVTNLLKGKLIPNGGSSVNLDAAGTFTEYNRFVDQDAAKLQSLASEKLEDVKENAGSLPAAIGEIKTKVEEALDKIGDVKDKLFSKAQEVTDNLNLLCKTVKDLAETGDESAKGKLNRLKQKIGRAVKVDKESLLVLHGKFKALRDGDLAASIDMANAFLTEASKLEAECIRRLQQNVNCEVNIVKKELASRIVQSHVTVVKLLLQQFVAKLQSELDKLPAAIEDDKHIGFKGFMEKLYEGFNTNIVPKKDDLKLDTLSEAFQNFCSPLHLYLKAEIGRQNNDNHAKKHPSSQRSTNNYADAVDCVKNELEKLVNQIRAGNRYDYHVPRLLDGLTDAIDGLHPESFSEPNTPLLETIAHGFRGLVSELGKAYVSVYDGARNVNWERENNPETTYCAKIFLTAFSTVYDAVHDLRINCNSLKGHQIHSSSDLGRLFLRHGFKVSAENKQHWELQNKSVINGEYVANRLSFRVEGAKDNEHLKECESNKRKSNVLFNLFDILKCILHHVDQYNAICHIAILPKPRTPCTVFEMLAWLSGLTYTSAYQALLSDGFTNVLDNPDTPLAGDGEISVFDIEQSYLEAHPQTITYKSIRTVLQYLCSKSYDLLTTVVGHGDAATFYACDYSNNTLNLYYPSSGEDCLQMLLDFLRRILQPLRYLFERCSVADKNYGWADCHYGRDVPTTKSHCNIKPTDDVTCLPNCQPNCKPNCQPTSPLMNYLSDSLLGYLPHRLESVGCKSKCSTCPSTSRLGMPCVTPLGFRAFSGSTKTGRQLCEIIREFLGSGVVSSLFGLSPTPPKTLPEHFSFGLSLVNKWVKVASYITDAGIKPVSQTKIEASIQTLSIKLCTDTGKLTNVLRDAYGSSQHEHQDQNHLEVYADVSSLCMTRSCTDRDMRCAPYLSTLCSDTYQYLVHKNFATYLTWAVYLPWDFWNQLNNLCNAFKNIFCQDWGCHTCLRAEKCKRGQHGLVEKVENQPDKPHCNCPSMVQCKGVSATLYQFGFCFGNAATLNNEASAKKCSDFCSQLDKVLKSEYFVKLFKECDIFIWTIREPFTYLVLALWSLSLFYLICVMVGRLDVLHIRSHLRSPSSHRITAQSLLAAAQVGRLAKISYLQP</sequence>
<reference evidence="3" key="2">
    <citation type="submission" date="2014-06" db="EMBL/GenBank/DDBJ databases">
        <authorList>
            <person name="Aslett M."/>
            <person name="De Silva Nishadi"/>
        </authorList>
    </citation>
    <scope>NUCLEOTIDE SEQUENCE</scope>
    <source>
        <strain evidence="3">Bond</strain>
    </source>
</reference>
<dbReference type="GeneID" id="24561646"/>
<dbReference type="EMBL" id="LK054874">
    <property type="protein sequence ID" value="CDR71419.1"/>
    <property type="molecule type" value="Genomic_DNA"/>
</dbReference>
<name>A0A061BIW2_BABBI</name>
<evidence type="ECO:0000256" key="2">
    <source>
        <dbReference type="SAM" id="Phobius"/>
    </source>
</evidence>
<organism evidence="3">
    <name type="scientific">Babesia bigemina</name>
    <dbReference type="NCBI Taxonomy" id="5866"/>
    <lineage>
        <taxon>Eukaryota</taxon>
        <taxon>Sar</taxon>
        <taxon>Alveolata</taxon>
        <taxon>Apicomplexa</taxon>
        <taxon>Aconoidasida</taxon>
        <taxon>Piroplasmida</taxon>
        <taxon>Babesiidae</taxon>
        <taxon>Babesia</taxon>
    </lineage>
</organism>
<proteinExistence type="predicted"/>
<feature type="compositionally biased region" description="Basic and acidic residues" evidence="1">
    <location>
        <begin position="1"/>
        <end position="25"/>
    </location>
</feature>
<dbReference type="PANTHER" id="PTHR18976">
    <property type="entry name" value="APOLIPOPROTEIN"/>
    <property type="match status" value="1"/>
</dbReference>
<evidence type="ECO:0000313" key="3">
    <source>
        <dbReference type="EMBL" id="CDR71419.1"/>
    </source>
</evidence>
<dbReference type="RefSeq" id="XP_012770369.1">
    <property type="nucleotide sequence ID" value="XM_012914915.1"/>
</dbReference>
<accession>A0A061BIW2</accession>
<dbReference type="OrthoDB" id="366837at2759"/>
<dbReference type="KEGG" id="bbig:BBBOND_0000690"/>
<reference evidence="3" key="1">
    <citation type="journal article" date="2014" name="Nucleic Acids Res.">
        <title>The evolutionary dynamics of variant antigen genes in Babesia reveal a history of genomic innovation underlying host-parasite interaction.</title>
        <authorList>
            <person name="Jackson A.P."/>
            <person name="Otto T.D."/>
            <person name="Darby A."/>
            <person name="Ramaprasad A."/>
            <person name="Xia D."/>
            <person name="Echaide I.E."/>
            <person name="Farber M."/>
            <person name="Gahlot S."/>
            <person name="Gamble J."/>
            <person name="Gupta D."/>
            <person name="Gupta Y."/>
            <person name="Jackson L."/>
            <person name="Malandrin L."/>
            <person name="Malas T.B."/>
            <person name="Moussa E."/>
            <person name="Nair M."/>
            <person name="Reid AJ."/>
            <person name="Sanders M."/>
            <person name="Sharma J."/>
            <person name="Tracey A."/>
            <person name="Quail M.A."/>
            <person name="Weir W."/>
            <person name="Wastling J.M."/>
            <person name="Hall N."/>
            <person name="Willadsen P."/>
            <person name="Lingelbach K."/>
            <person name="Shiels B."/>
            <person name="Tait A."/>
            <person name="Berriman M."/>
            <person name="Allred D.R."/>
            <person name="Pain A."/>
        </authorList>
    </citation>
    <scope>NUCLEOTIDE SEQUENCE</scope>
    <source>
        <strain evidence="3">Bond</strain>
    </source>
</reference>
<dbReference type="VEuPathDB" id="PiroplasmaDB:BBBOND_0000690"/>
<feature type="transmembrane region" description="Helical" evidence="2">
    <location>
        <begin position="1769"/>
        <end position="1792"/>
    </location>
</feature>
<gene>
    <name evidence="3" type="ORF">BBBOND_0000690</name>
</gene>